<evidence type="ECO:0000256" key="2">
    <source>
        <dbReference type="ARBA" id="ARBA00010752"/>
    </source>
</evidence>
<dbReference type="GO" id="GO:0006271">
    <property type="term" value="P:DNA strand elongation involved in DNA replication"/>
    <property type="evidence" value="ECO:0007669"/>
    <property type="project" value="TreeGrafter"/>
</dbReference>
<keyword evidence="5 9" id="KW-0548">Nucleotidyltransferase</keyword>
<dbReference type="GO" id="GO:0008408">
    <property type="term" value="F:3'-5' exonuclease activity"/>
    <property type="evidence" value="ECO:0007669"/>
    <property type="project" value="InterPro"/>
</dbReference>
<evidence type="ECO:0000259" key="12">
    <source>
        <dbReference type="Pfam" id="PF02768"/>
    </source>
</evidence>
<dbReference type="PANTHER" id="PTHR30478">
    <property type="entry name" value="DNA POLYMERASE III SUBUNIT BETA"/>
    <property type="match status" value="1"/>
</dbReference>
<protein>
    <recommendedName>
        <fullName evidence="9">Beta sliding clamp</fullName>
    </recommendedName>
</protein>
<feature type="domain" description="DNA polymerase III beta sliding clamp C-terminal" evidence="12">
    <location>
        <begin position="225"/>
        <end position="349"/>
    </location>
</feature>
<dbReference type="AlphaFoldDB" id="A0A1F7U0N5"/>
<keyword evidence="6 9" id="KW-0235">DNA replication</keyword>
<feature type="domain" description="DNA polymerase III beta sliding clamp N-terminal" evidence="10">
    <location>
        <begin position="2"/>
        <end position="94"/>
    </location>
</feature>
<comment type="function">
    <text evidence="9">Confers DNA tethering and processivity to DNA polymerases and other proteins. Acts as a clamp, forming a ring around DNA (a reaction catalyzed by the clamp-loading complex) which diffuses in an ATP-independent manner freely and bidirectionally along dsDNA. Initially characterized for its ability to contact the catalytic subunit of DNA polymerase III (Pol III), a complex, multichain enzyme responsible for most of the replicative synthesis in bacteria; Pol III exhibits 3'-5' exonuclease proofreading activity. The beta chain is required for initiation of replication as well as for processivity of DNA replication.</text>
</comment>
<gene>
    <name evidence="13" type="ORF">A3C17_01890</name>
</gene>
<evidence type="ECO:0000313" key="13">
    <source>
        <dbReference type="EMBL" id="OGL71843.1"/>
    </source>
</evidence>
<dbReference type="PANTHER" id="PTHR30478:SF0">
    <property type="entry name" value="BETA SLIDING CLAMP"/>
    <property type="match status" value="1"/>
</dbReference>
<dbReference type="CDD" id="cd00140">
    <property type="entry name" value="beta_clamp"/>
    <property type="match status" value="1"/>
</dbReference>
<dbReference type="GO" id="GO:0005737">
    <property type="term" value="C:cytoplasm"/>
    <property type="evidence" value="ECO:0007669"/>
    <property type="project" value="UniProtKB-SubCell"/>
</dbReference>
<dbReference type="InterPro" id="IPR022635">
    <property type="entry name" value="DNA_polIII_beta_C"/>
</dbReference>
<evidence type="ECO:0000313" key="14">
    <source>
        <dbReference type="Proteomes" id="UP000177097"/>
    </source>
</evidence>
<comment type="subunit">
    <text evidence="9">Forms a ring-shaped head-to-tail homodimer around DNA.</text>
</comment>
<evidence type="ECO:0000256" key="8">
    <source>
        <dbReference type="ARBA" id="ARBA00023125"/>
    </source>
</evidence>
<dbReference type="InterPro" id="IPR001001">
    <property type="entry name" value="DNA_polIII_beta"/>
</dbReference>
<dbReference type="InterPro" id="IPR022637">
    <property type="entry name" value="DNA_polIII_beta_cen"/>
</dbReference>
<sequence>MNLPVLQNVHIKAEGGGVILSTTNLELAMRVRVRGKVDKEGEFTVPAKLASDFVLLLPNDRVDVSLGDAELSVTCGETSTKMNGIDAAEFPLIPSVETSVKFELPAEALKGALSKVLFAVSTSEARPELAGVLFKFEKGKLILAATDSYRLAECVLSVEEMQECRVIVPGRALQEVSRIIATLKDDPESGDAILLQLSDSQAVFTFGNAELSTRVVDGSYPDYTQIIPTQFATEMIVGRQDLVKAVKTASLFSRTGICDVTLSVKPEDKKVVVQATEASRGKNTASCPADVKGKENTITVNYRYLLDGLNAVDSEGVTLKIIDAMNPLLLHPNGQAEGESYTYIVMPIRQ</sequence>
<dbReference type="STRING" id="1802389.A3C17_01890"/>
<dbReference type="GO" id="GO:0009360">
    <property type="term" value="C:DNA polymerase III complex"/>
    <property type="evidence" value="ECO:0007669"/>
    <property type="project" value="InterPro"/>
</dbReference>
<dbReference type="GO" id="GO:0003677">
    <property type="term" value="F:DNA binding"/>
    <property type="evidence" value="ECO:0007669"/>
    <property type="project" value="UniProtKB-UniRule"/>
</dbReference>
<proteinExistence type="inferred from homology"/>
<evidence type="ECO:0000256" key="3">
    <source>
        <dbReference type="ARBA" id="ARBA00022490"/>
    </source>
</evidence>
<dbReference type="GO" id="GO:0003887">
    <property type="term" value="F:DNA-directed DNA polymerase activity"/>
    <property type="evidence" value="ECO:0007669"/>
    <property type="project" value="UniProtKB-UniRule"/>
</dbReference>
<dbReference type="Pfam" id="PF00712">
    <property type="entry name" value="DNA_pol3_beta"/>
    <property type="match status" value="1"/>
</dbReference>
<dbReference type="Gene3D" id="3.70.10.10">
    <property type="match status" value="1"/>
</dbReference>
<keyword evidence="4 9" id="KW-0808">Transferase</keyword>
<accession>A0A1F7U0N5</accession>
<keyword evidence="7 9" id="KW-0239">DNA-directed DNA polymerase</keyword>
<comment type="subcellular location">
    <subcellularLocation>
        <location evidence="1 9">Cytoplasm</location>
    </subcellularLocation>
</comment>
<comment type="similarity">
    <text evidence="2 9">Belongs to the beta sliding clamp family.</text>
</comment>
<evidence type="ECO:0000256" key="7">
    <source>
        <dbReference type="ARBA" id="ARBA00022932"/>
    </source>
</evidence>
<evidence type="ECO:0000256" key="9">
    <source>
        <dbReference type="PIRNR" id="PIRNR000804"/>
    </source>
</evidence>
<dbReference type="Pfam" id="PF02768">
    <property type="entry name" value="DNA_pol3_beta_3"/>
    <property type="match status" value="1"/>
</dbReference>
<keyword evidence="3 9" id="KW-0963">Cytoplasm</keyword>
<dbReference type="PIRSF" id="PIRSF000804">
    <property type="entry name" value="DNA_pol_III_b"/>
    <property type="match status" value="1"/>
</dbReference>
<dbReference type="InterPro" id="IPR046938">
    <property type="entry name" value="DNA_clamp_sf"/>
</dbReference>
<dbReference type="EMBL" id="MGDX01000005">
    <property type="protein sequence ID" value="OGL71843.1"/>
    <property type="molecule type" value="Genomic_DNA"/>
</dbReference>
<evidence type="ECO:0000256" key="6">
    <source>
        <dbReference type="ARBA" id="ARBA00022705"/>
    </source>
</evidence>
<dbReference type="NCBIfam" id="TIGR00663">
    <property type="entry name" value="dnan"/>
    <property type="match status" value="1"/>
</dbReference>
<evidence type="ECO:0000259" key="10">
    <source>
        <dbReference type="Pfam" id="PF00712"/>
    </source>
</evidence>
<dbReference type="Gene3D" id="3.10.150.10">
    <property type="entry name" value="DNA Polymerase III, subunit A, domain 2"/>
    <property type="match status" value="1"/>
</dbReference>
<keyword evidence="8" id="KW-0238">DNA-binding</keyword>
<reference evidence="13 14" key="1">
    <citation type="journal article" date="2016" name="Nat. Commun.">
        <title>Thousands of microbial genomes shed light on interconnected biogeochemical processes in an aquifer system.</title>
        <authorList>
            <person name="Anantharaman K."/>
            <person name="Brown C.T."/>
            <person name="Hug L.A."/>
            <person name="Sharon I."/>
            <person name="Castelle C.J."/>
            <person name="Probst A.J."/>
            <person name="Thomas B.C."/>
            <person name="Singh A."/>
            <person name="Wilkins M.J."/>
            <person name="Karaoz U."/>
            <person name="Brodie E.L."/>
            <person name="Williams K.H."/>
            <person name="Hubbard S.S."/>
            <person name="Banfield J.F."/>
        </authorList>
    </citation>
    <scope>NUCLEOTIDE SEQUENCE [LARGE SCALE GENOMIC DNA]</scope>
</reference>
<evidence type="ECO:0000256" key="5">
    <source>
        <dbReference type="ARBA" id="ARBA00022695"/>
    </source>
</evidence>
<dbReference type="Proteomes" id="UP000177097">
    <property type="component" value="Unassembled WGS sequence"/>
</dbReference>
<dbReference type="Pfam" id="PF02767">
    <property type="entry name" value="DNA_pol3_beta_2"/>
    <property type="match status" value="1"/>
</dbReference>
<dbReference type="InterPro" id="IPR022634">
    <property type="entry name" value="DNA_polIII_beta_N"/>
</dbReference>
<evidence type="ECO:0000256" key="1">
    <source>
        <dbReference type="ARBA" id="ARBA00004496"/>
    </source>
</evidence>
<dbReference type="SMART" id="SM00480">
    <property type="entry name" value="POL3Bc"/>
    <property type="match status" value="1"/>
</dbReference>
<evidence type="ECO:0000256" key="4">
    <source>
        <dbReference type="ARBA" id="ARBA00022679"/>
    </source>
</evidence>
<organism evidence="13 14">
    <name type="scientific">Candidatus Uhrbacteria bacterium RIFCSPHIGHO2_02_FULL_53_13</name>
    <dbReference type="NCBI Taxonomy" id="1802389"/>
    <lineage>
        <taxon>Bacteria</taxon>
        <taxon>Candidatus Uhriibacteriota</taxon>
    </lineage>
</organism>
<evidence type="ECO:0000259" key="11">
    <source>
        <dbReference type="Pfam" id="PF02767"/>
    </source>
</evidence>
<dbReference type="SUPFAM" id="SSF55979">
    <property type="entry name" value="DNA clamp"/>
    <property type="match status" value="3"/>
</dbReference>
<feature type="domain" description="DNA polymerase III beta sliding clamp central" evidence="11">
    <location>
        <begin position="104"/>
        <end position="222"/>
    </location>
</feature>
<comment type="caution">
    <text evidence="13">The sequence shown here is derived from an EMBL/GenBank/DDBJ whole genome shotgun (WGS) entry which is preliminary data.</text>
</comment>
<name>A0A1F7U0N5_9BACT</name>